<dbReference type="SUPFAM" id="SSF47336">
    <property type="entry name" value="ACP-like"/>
    <property type="match status" value="1"/>
</dbReference>
<keyword evidence="1" id="KW-0596">Phosphopantetheine</keyword>
<dbReference type="Gene3D" id="1.10.1200.10">
    <property type="entry name" value="ACP-like"/>
    <property type="match status" value="1"/>
</dbReference>
<evidence type="ECO:0000256" key="5">
    <source>
        <dbReference type="SAM" id="MobiDB-lite"/>
    </source>
</evidence>
<dbReference type="InterPro" id="IPR006162">
    <property type="entry name" value="Ppantetheine_attach_site"/>
</dbReference>
<reference evidence="7 8" key="1">
    <citation type="submission" date="2020-11" db="EMBL/GenBank/DDBJ databases">
        <title>Complete genome sequence unveiled secondary metabolic potentials in Streptomyces solisilvae HNM0141.</title>
        <authorList>
            <person name="Huang X."/>
        </authorList>
    </citation>
    <scope>NUCLEOTIDE SEQUENCE [LARGE SCALE GENOMIC DNA]</scope>
    <source>
        <strain evidence="7 8">HNM0141</strain>
    </source>
</reference>
<keyword evidence="3" id="KW-0808">Transferase</keyword>
<dbReference type="PROSITE" id="PS50075">
    <property type="entry name" value="CARRIER"/>
    <property type="match status" value="1"/>
</dbReference>
<dbReference type="Pfam" id="PF00550">
    <property type="entry name" value="PP-binding"/>
    <property type="match status" value="1"/>
</dbReference>
<evidence type="ECO:0000259" key="6">
    <source>
        <dbReference type="PROSITE" id="PS50075"/>
    </source>
</evidence>
<dbReference type="PROSITE" id="PS00012">
    <property type="entry name" value="PHOSPHOPANTETHEINE"/>
    <property type="match status" value="1"/>
</dbReference>
<dbReference type="InterPro" id="IPR020806">
    <property type="entry name" value="PKS_PP-bd"/>
</dbReference>
<accession>A0ABX6WJH3</accession>
<dbReference type="EMBL" id="CP065050">
    <property type="protein sequence ID" value="QPI61585.1"/>
    <property type="molecule type" value="Genomic_DNA"/>
</dbReference>
<feature type="region of interest" description="Disordered" evidence="5">
    <location>
        <begin position="1"/>
        <end position="22"/>
    </location>
</feature>
<dbReference type="InterPro" id="IPR009081">
    <property type="entry name" value="PP-bd_ACP"/>
</dbReference>
<dbReference type="PANTHER" id="PTHR43775">
    <property type="entry name" value="FATTY ACID SYNTHASE"/>
    <property type="match status" value="1"/>
</dbReference>
<evidence type="ECO:0000256" key="2">
    <source>
        <dbReference type="ARBA" id="ARBA00022553"/>
    </source>
</evidence>
<dbReference type="PANTHER" id="PTHR43775:SF51">
    <property type="entry name" value="INACTIVE PHENOLPHTHIOCEROL SYNTHESIS POLYKETIDE SYNTHASE TYPE I PKS1-RELATED"/>
    <property type="match status" value="1"/>
</dbReference>
<name>A0ABX6WJH3_STRMQ</name>
<keyword evidence="8" id="KW-1185">Reference proteome</keyword>
<evidence type="ECO:0000313" key="8">
    <source>
        <dbReference type="Proteomes" id="UP000663421"/>
    </source>
</evidence>
<dbReference type="Proteomes" id="UP000663421">
    <property type="component" value="Chromosome"/>
</dbReference>
<dbReference type="InterPro" id="IPR036736">
    <property type="entry name" value="ACP-like_sf"/>
</dbReference>
<evidence type="ECO:0000256" key="4">
    <source>
        <dbReference type="ARBA" id="ARBA00023268"/>
    </source>
</evidence>
<keyword evidence="4" id="KW-0511">Multifunctional enzyme</keyword>
<protein>
    <submittedName>
        <fullName evidence="7">Acyl carrier protein</fullName>
    </submittedName>
</protein>
<evidence type="ECO:0000256" key="3">
    <source>
        <dbReference type="ARBA" id="ARBA00022679"/>
    </source>
</evidence>
<organism evidence="7 8">
    <name type="scientific">Streptomyces malaysiensis</name>
    <dbReference type="NCBI Taxonomy" id="92644"/>
    <lineage>
        <taxon>Bacteria</taxon>
        <taxon>Bacillati</taxon>
        <taxon>Actinomycetota</taxon>
        <taxon>Actinomycetes</taxon>
        <taxon>Kitasatosporales</taxon>
        <taxon>Streptomycetaceae</taxon>
        <taxon>Streptomyces</taxon>
        <taxon>Streptomyces violaceusniger group</taxon>
    </lineage>
</organism>
<feature type="domain" description="Carrier" evidence="6">
    <location>
        <begin position="41"/>
        <end position="116"/>
    </location>
</feature>
<keyword evidence="2" id="KW-0597">Phosphoprotein</keyword>
<dbReference type="InterPro" id="IPR050091">
    <property type="entry name" value="PKS_NRPS_Biosynth_Enz"/>
</dbReference>
<proteinExistence type="predicted"/>
<dbReference type="SMART" id="SM01294">
    <property type="entry name" value="PKS_PP_betabranch"/>
    <property type="match status" value="1"/>
</dbReference>
<evidence type="ECO:0000256" key="1">
    <source>
        <dbReference type="ARBA" id="ARBA00022450"/>
    </source>
</evidence>
<dbReference type="SMART" id="SM00823">
    <property type="entry name" value="PKS_PP"/>
    <property type="match status" value="1"/>
</dbReference>
<evidence type="ECO:0000313" key="7">
    <source>
        <dbReference type="EMBL" id="QPI61585.1"/>
    </source>
</evidence>
<gene>
    <name evidence="7" type="ORF">I1A49_06060</name>
</gene>
<sequence length="169" mass="18288">MPVPARTEAVRQPVEQPPAAEASATTLLERLAGRTEDEQDEILLELVRGQVAMVLGHPDATMVDPDRGFVDMGFDSVAAVKLRNQLAGATRLDLPASLTFDHPTAVDLARHLRAEMLPDDAAAAILVLEELNKLDDSILVLDPGSAARVRISTLLQDLAAKWVERADRP</sequence>